<evidence type="ECO:0000313" key="4">
    <source>
        <dbReference type="EMBL" id="GAT18896.1"/>
    </source>
</evidence>
<dbReference type="Gene3D" id="3.50.50.60">
    <property type="entry name" value="FAD/NAD(P)-binding domain"/>
    <property type="match status" value="1"/>
</dbReference>
<reference evidence="5" key="2">
    <citation type="submission" date="2016-02" db="EMBL/GenBank/DDBJ databases">
        <title>Genome sequencing of Aspergillus luchuensis NBRC 4314.</title>
        <authorList>
            <person name="Yamada O."/>
        </authorList>
    </citation>
    <scope>NUCLEOTIDE SEQUENCE [LARGE SCALE GENOMIC DNA]</scope>
    <source>
        <strain evidence="5">RIB 2604</strain>
    </source>
</reference>
<dbReference type="InterPro" id="IPR036188">
    <property type="entry name" value="FAD/NAD-bd_sf"/>
</dbReference>
<dbReference type="Proteomes" id="UP000075230">
    <property type="component" value="Unassembled WGS sequence"/>
</dbReference>
<keyword evidence="2" id="KW-0560">Oxidoreductase</keyword>
<evidence type="ECO:0000313" key="5">
    <source>
        <dbReference type="Proteomes" id="UP000075230"/>
    </source>
</evidence>
<dbReference type="EMBL" id="BCWF01000002">
    <property type="protein sequence ID" value="GAT18896.1"/>
    <property type="molecule type" value="Genomic_DNA"/>
</dbReference>
<evidence type="ECO:0000256" key="1">
    <source>
        <dbReference type="ARBA" id="ARBA00007992"/>
    </source>
</evidence>
<name>A0A146EXW2_ASPKA</name>
<dbReference type="VEuPathDB" id="FungiDB:ASPFODRAFT_30954"/>
<proteinExistence type="inferred from homology"/>
<dbReference type="PANTHER" id="PTHR13789">
    <property type="entry name" value="MONOOXYGENASE"/>
    <property type="match status" value="1"/>
</dbReference>
<accession>A0A146EXW2</accession>
<dbReference type="SUPFAM" id="SSF51905">
    <property type="entry name" value="FAD/NAD(P)-binding domain"/>
    <property type="match status" value="1"/>
</dbReference>
<evidence type="ECO:0000256" key="2">
    <source>
        <dbReference type="ARBA" id="ARBA00023002"/>
    </source>
</evidence>
<protein>
    <submittedName>
        <fullName evidence="4">Uncharacterized protein</fullName>
    </submittedName>
</protein>
<keyword evidence="3" id="KW-0503">Monooxygenase</keyword>
<comment type="caution">
    <text evidence="4">The sequence shown here is derived from an EMBL/GenBank/DDBJ whole genome shotgun (WGS) entry which is preliminary data.</text>
</comment>
<dbReference type="InterPro" id="IPR050493">
    <property type="entry name" value="FAD-dep_Monooxygenase_BioMet"/>
</dbReference>
<dbReference type="AlphaFoldDB" id="A0A146EXW2"/>
<comment type="similarity">
    <text evidence="1">Belongs to the paxM FAD-dependent monooxygenase family.</text>
</comment>
<gene>
    <name evidence="4" type="ORF">RIB2604_00200360</name>
</gene>
<organism evidence="4 5">
    <name type="scientific">Aspergillus kawachii</name>
    <name type="common">White koji mold</name>
    <name type="synonym">Aspergillus awamori var. kawachi</name>
    <dbReference type="NCBI Taxonomy" id="1069201"/>
    <lineage>
        <taxon>Eukaryota</taxon>
        <taxon>Fungi</taxon>
        <taxon>Dikarya</taxon>
        <taxon>Ascomycota</taxon>
        <taxon>Pezizomycotina</taxon>
        <taxon>Eurotiomycetes</taxon>
        <taxon>Eurotiomycetidae</taxon>
        <taxon>Eurotiales</taxon>
        <taxon>Aspergillaceae</taxon>
        <taxon>Aspergillus</taxon>
        <taxon>Aspergillus subgen. Circumdati</taxon>
    </lineage>
</organism>
<evidence type="ECO:0000256" key="3">
    <source>
        <dbReference type="ARBA" id="ARBA00023033"/>
    </source>
</evidence>
<dbReference type="GO" id="GO:0004497">
    <property type="term" value="F:monooxygenase activity"/>
    <property type="evidence" value="ECO:0007669"/>
    <property type="project" value="UniProtKB-KW"/>
</dbReference>
<dbReference type="PANTHER" id="PTHR13789:SF147">
    <property type="entry name" value="PUTATIVE (AFU_ORTHOLOGUE AFUA_2G01950)-RELATED"/>
    <property type="match status" value="1"/>
</dbReference>
<reference evidence="4 5" key="1">
    <citation type="journal article" date="2016" name="DNA Res.">
        <title>Genome sequence of Aspergillus luchuensis NBRC 4314.</title>
        <authorList>
            <person name="Yamada O."/>
            <person name="Machida M."/>
            <person name="Hosoyama A."/>
            <person name="Goto M."/>
            <person name="Takahashi T."/>
            <person name="Futagami T."/>
            <person name="Yamagata Y."/>
            <person name="Takeuchi M."/>
            <person name="Kobayashi T."/>
            <person name="Koike H."/>
            <person name="Abe K."/>
            <person name="Asai K."/>
            <person name="Arita M."/>
            <person name="Fujita N."/>
            <person name="Fukuda K."/>
            <person name="Higa K."/>
            <person name="Horikawa H."/>
            <person name="Ishikawa T."/>
            <person name="Jinno K."/>
            <person name="Kato Y."/>
            <person name="Kirimura K."/>
            <person name="Mizutani O."/>
            <person name="Nakasone K."/>
            <person name="Sano M."/>
            <person name="Shiraishi Y."/>
            <person name="Tsukahara M."/>
            <person name="Gomi K."/>
        </authorList>
    </citation>
    <scope>NUCLEOTIDE SEQUENCE [LARGE SCALE GENOMIC DNA]</scope>
    <source>
        <strain evidence="4 5">RIB 2604</strain>
    </source>
</reference>
<sequence>MQVFERREKLSPKGSGLLIRPGASRILQSWGLGDAIEQVADTCLPILIRDLKTGKDKIRTLPASFTKYPDWGIHRPILQDILYQHAVHAGAEIIFRSSVEDFSDEPGVSPSLQLKGGKTIAGDLILIADGIQSRLRTKVLFDVSAGWSVNPQVSDSVYYGVTVPQKELQSDSDARLLLQEFETCVWAGDERFVIGRKPRKMEFWSGLFGLKHDDDHASMWSEGLSQIIEDIGVLHILLLSLPYLSVSVISRFWEDIRKPRVERIKSFAAWNTQRFLGHKDHAASHQKYADADWESIKDIEPDPAADFTSPAFFKWAHDYDIVEQVSLCHLGSSALLGLK</sequence>